<evidence type="ECO:0000256" key="1">
    <source>
        <dbReference type="SAM" id="MobiDB-lite"/>
    </source>
</evidence>
<accession>A0A8S2XGC9</accession>
<sequence length="20" mass="2007">GGAMSVDWVEIPDGEAVSGM</sequence>
<feature type="non-terminal residue" evidence="2">
    <location>
        <position position="1"/>
    </location>
</feature>
<dbReference type="EMBL" id="CAJOBA010093057">
    <property type="protein sequence ID" value="CAF4492765.1"/>
    <property type="molecule type" value="Genomic_DNA"/>
</dbReference>
<dbReference type="AlphaFoldDB" id="A0A8S2XGC9"/>
<comment type="caution">
    <text evidence="2">The sequence shown here is derived from an EMBL/GenBank/DDBJ whole genome shotgun (WGS) entry which is preliminary data.</text>
</comment>
<dbReference type="Proteomes" id="UP000682733">
    <property type="component" value="Unassembled WGS sequence"/>
</dbReference>
<reference evidence="2" key="1">
    <citation type="submission" date="2021-02" db="EMBL/GenBank/DDBJ databases">
        <authorList>
            <person name="Nowell W R."/>
        </authorList>
    </citation>
    <scope>NUCLEOTIDE SEQUENCE</scope>
</reference>
<organism evidence="2 3">
    <name type="scientific">Didymodactylos carnosus</name>
    <dbReference type="NCBI Taxonomy" id="1234261"/>
    <lineage>
        <taxon>Eukaryota</taxon>
        <taxon>Metazoa</taxon>
        <taxon>Spiralia</taxon>
        <taxon>Gnathifera</taxon>
        <taxon>Rotifera</taxon>
        <taxon>Eurotatoria</taxon>
        <taxon>Bdelloidea</taxon>
        <taxon>Philodinida</taxon>
        <taxon>Philodinidae</taxon>
        <taxon>Didymodactylos</taxon>
    </lineage>
</organism>
<proteinExistence type="predicted"/>
<evidence type="ECO:0000313" key="2">
    <source>
        <dbReference type="EMBL" id="CAF4492765.1"/>
    </source>
</evidence>
<gene>
    <name evidence="2" type="ORF">TMI583_LOCUS47634</name>
</gene>
<feature type="region of interest" description="Disordered" evidence="1">
    <location>
        <begin position="1"/>
        <end position="20"/>
    </location>
</feature>
<evidence type="ECO:0000313" key="3">
    <source>
        <dbReference type="Proteomes" id="UP000682733"/>
    </source>
</evidence>
<protein>
    <submittedName>
        <fullName evidence="2">Uncharacterized protein</fullName>
    </submittedName>
</protein>
<name>A0A8S2XGC9_9BILA</name>